<keyword evidence="1" id="KW-0472">Membrane</keyword>
<evidence type="ECO:0000313" key="2">
    <source>
        <dbReference type="EMBL" id="HJG89007.1"/>
    </source>
</evidence>
<reference evidence="2" key="1">
    <citation type="journal article" date="2021" name="PeerJ">
        <title>Extensive microbial diversity within the chicken gut microbiome revealed by metagenomics and culture.</title>
        <authorList>
            <person name="Gilroy R."/>
            <person name="Ravi A."/>
            <person name="Getino M."/>
            <person name="Pursley I."/>
            <person name="Horton D.L."/>
            <person name="Alikhan N.F."/>
            <person name="Baker D."/>
            <person name="Gharbi K."/>
            <person name="Hall N."/>
            <person name="Watson M."/>
            <person name="Adriaenssens E.M."/>
            <person name="Foster-Nyarko E."/>
            <person name="Jarju S."/>
            <person name="Secka A."/>
            <person name="Antonio M."/>
            <person name="Oren A."/>
            <person name="Chaudhuri R.R."/>
            <person name="La Ragione R."/>
            <person name="Hildebrand F."/>
            <person name="Pallen M.J."/>
        </authorList>
    </citation>
    <scope>NUCLEOTIDE SEQUENCE</scope>
    <source>
        <strain evidence="2">CHK121-7720</strain>
    </source>
</reference>
<reference evidence="2" key="2">
    <citation type="submission" date="2021-09" db="EMBL/GenBank/DDBJ databases">
        <authorList>
            <person name="Gilroy R."/>
        </authorList>
    </citation>
    <scope>NUCLEOTIDE SEQUENCE</scope>
    <source>
        <strain evidence="2">CHK121-7720</strain>
    </source>
</reference>
<comment type="caution">
    <text evidence="2">The sequence shown here is derived from an EMBL/GenBank/DDBJ whole genome shotgun (WGS) entry which is preliminary data.</text>
</comment>
<dbReference type="RefSeq" id="WP_273306050.1">
    <property type="nucleotide sequence ID" value="NZ_DYUD01000018.1"/>
</dbReference>
<dbReference type="Proteomes" id="UP000757103">
    <property type="component" value="Unassembled WGS sequence"/>
</dbReference>
<feature type="transmembrane region" description="Helical" evidence="1">
    <location>
        <begin position="104"/>
        <end position="126"/>
    </location>
</feature>
<keyword evidence="1" id="KW-0812">Transmembrane</keyword>
<accession>A0A921MRD0</accession>
<organism evidence="2 3">
    <name type="scientific">Barnesiella viscericola</name>
    <dbReference type="NCBI Taxonomy" id="397865"/>
    <lineage>
        <taxon>Bacteria</taxon>
        <taxon>Pseudomonadati</taxon>
        <taxon>Bacteroidota</taxon>
        <taxon>Bacteroidia</taxon>
        <taxon>Bacteroidales</taxon>
        <taxon>Barnesiellaceae</taxon>
        <taxon>Barnesiella</taxon>
    </lineage>
</organism>
<feature type="transmembrane region" description="Helical" evidence="1">
    <location>
        <begin position="157"/>
        <end position="175"/>
    </location>
</feature>
<evidence type="ECO:0000256" key="1">
    <source>
        <dbReference type="SAM" id="Phobius"/>
    </source>
</evidence>
<evidence type="ECO:0008006" key="4">
    <source>
        <dbReference type="Google" id="ProtNLM"/>
    </source>
</evidence>
<protein>
    <recommendedName>
        <fullName evidence="4">Yip1 domain-containing protein</fullName>
    </recommendedName>
</protein>
<keyword evidence="1" id="KW-1133">Transmembrane helix</keyword>
<name>A0A921MRD0_9BACT</name>
<dbReference type="AlphaFoldDB" id="A0A921MRD0"/>
<feature type="transmembrane region" description="Helical" evidence="1">
    <location>
        <begin position="36"/>
        <end position="54"/>
    </location>
</feature>
<sequence>MMNDLKHLFLLLFSPGKTWQKTDKAPCATPLFLNQFLYPLMGITAVVCFLGYFFNDISLSRALQEAIIEFVKFFGGFYALVYVTKVFSTQVLEVVQPESRIKRFVGYNLGLYMLFDIVILIARYFYSVPEIVDFLPLLLAYVIWNSQKYMEVPDQKSILYVVTMTVLFLAIPMAIQKLLYFLMPGVI</sequence>
<dbReference type="EMBL" id="DYUD01000018">
    <property type="protein sequence ID" value="HJG89007.1"/>
    <property type="molecule type" value="Genomic_DNA"/>
</dbReference>
<evidence type="ECO:0000313" key="3">
    <source>
        <dbReference type="Proteomes" id="UP000757103"/>
    </source>
</evidence>
<gene>
    <name evidence="2" type="ORF">K8U91_05990</name>
</gene>
<proteinExistence type="predicted"/>
<feature type="transmembrane region" description="Helical" evidence="1">
    <location>
        <begin position="66"/>
        <end position="84"/>
    </location>
</feature>